<gene>
    <name evidence="1" type="ORF">S03H2_57152</name>
</gene>
<name>X1KAH5_9ZZZZ</name>
<comment type="caution">
    <text evidence="1">The sequence shown here is derived from an EMBL/GenBank/DDBJ whole genome shotgun (WGS) entry which is preliminary data.</text>
</comment>
<evidence type="ECO:0000313" key="1">
    <source>
        <dbReference type="EMBL" id="GAH79068.1"/>
    </source>
</evidence>
<feature type="non-terminal residue" evidence="1">
    <location>
        <position position="1"/>
    </location>
</feature>
<dbReference type="EMBL" id="BARU01036616">
    <property type="protein sequence ID" value="GAH79068.1"/>
    <property type="molecule type" value="Genomic_DNA"/>
</dbReference>
<proteinExistence type="predicted"/>
<reference evidence="1" key="1">
    <citation type="journal article" date="2014" name="Front. Microbiol.">
        <title>High frequency of phylogenetically diverse reductive dehalogenase-homologous genes in deep subseafloor sedimentary metagenomes.</title>
        <authorList>
            <person name="Kawai M."/>
            <person name="Futagami T."/>
            <person name="Toyoda A."/>
            <person name="Takaki Y."/>
            <person name="Nishi S."/>
            <person name="Hori S."/>
            <person name="Arai W."/>
            <person name="Tsubouchi T."/>
            <person name="Morono Y."/>
            <person name="Uchiyama I."/>
            <person name="Ito T."/>
            <person name="Fujiyama A."/>
            <person name="Inagaki F."/>
            <person name="Takami H."/>
        </authorList>
    </citation>
    <scope>NUCLEOTIDE SEQUENCE</scope>
    <source>
        <strain evidence="1">Expedition CK06-06</strain>
    </source>
</reference>
<accession>X1KAH5</accession>
<protein>
    <submittedName>
        <fullName evidence="1">Uncharacterized protein</fullName>
    </submittedName>
</protein>
<sequence>PLDEQELNFYISSFINNGFNGFLIKKHEKQKTGQTFMLIKKTK</sequence>
<dbReference type="AlphaFoldDB" id="X1KAH5"/>
<organism evidence="1">
    <name type="scientific">marine sediment metagenome</name>
    <dbReference type="NCBI Taxonomy" id="412755"/>
    <lineage>
        <taxon>unclassified sequences</taxon>
        <taxon>metagenomes</taxon>
        <taxon>ecological metagenomes</taxon>
    </lineage>
</organism>